<comment type="caution">
    <text evidence="3">The sequence shown here is derived from an EMBL/GenBank/DDBJ whole genome shotgun (WGS) entry which is preliminary data.</text>
</comment>
<dbReference type="PANTHER" id="PTHR30204:SF96">
    <property type="entry name" value="CHROMOSOME-ANCHORING PROTEIN RACA"/>
    <property type="match status" value="1"/>
</dbReference>
<keyword evidence="4" id="KW-1185">Reference proteome</keyword>
<accession>A0A084H290</accession>
<dbReference type="GO" id="GO:0003677">
    <property type="term" value="F:DNA binding"/>
    <property type="evidence" value="ECO:0007669"/>
    <property type="project" value="UniProtKB-KW"/>
</dbReference>
<evidence type="ECO:0000313" key="3">
    <source>
        <dbReference type="EMBL" id="KEZ53702.1"/>
    </source>
</evidence>
<dbReference type="PANTHER" id="PTHR30204">
    <property type="entry name" value="REDOX-CYCLING DRUG-SENSING TRANSCRIPTIONAL ACTIVATOR SOXR"/>
    <property type="match status" value="1"/>
</dbReference>
<dbReference type="Proteomes" id="UP000028549">
    <property type="component" value="Unassembled WGS sequence"/>
</dbReference>
<dbReference type="AlphaFoldDB" id="A0A084H290"/>
<dbReference type="PROSITE" id="PS50937">
    <property type="entry name" value="HTH_MERR_2"/>
    <property type="match status" value="1"/>
</dbReference>
<feature type="domain" description="HTH merR-type" evidence="2">
    <location>
        <begin position="3"/>
        <end position="72"/>
    </location>
</feature>
<evidence type="ECO:0000313" key="4">
    <source>
        <dbReference type="Proteomes" id="UP000028549"/>
    </source>
</evidence>
<dbReference type="Pfam" id="PF13411">
    <property type="entry name" value="MerR_1"/>
    <property type="match status" value="1"/>
</dbReference>
<sequence length="243" mass="28124">MKRWTTGEVSKEHAVSVRTLRYYDQIGLLKPSCKQDNGRRHYSEQDLLTLEKILLLKSLSLSLDDIRLMIDRLSFRDILIAHHQQLQEHLATLETSIKNTSSLINMYDLEGSLPWERVSKLVKSSKTVKKKWVDYFAEDEKQFLKKNLPDLGDSSKHTQHYLSLLRRMEWCISRDISPESDAGMEIGLQLLEAGRETFGGDEELMEKFWDVRKKPSSETGLYPVSEDVLLFAEKCIAFAEGKN</sequence>
<dbReference type="GO" id="GO:0003700">
    <property type="term" value="F:DNA-binding transcription factor activity"/>
    <property type="evidence" value="ECO:0007669"/>
    <property type="project" value="InterPro"/>
</dbReference>
<dbReference type="EMBL" id="JNVC02000001">
    <property type="protein sequence ID" value="KEZ53702.1"/>
    <property type="molecule type" value="Genomic_DNA"/>
</dbReference>
<dbReference type="SUPFAM" id="SSF46955">
    <property type="entry name" value="Putative DNA-binding domain"/>
    <property type="match status" value="1"/>
</dbReference>
<dbReference type="InterPro" id="IPR047057">
    <property type="entry name" value="MerR_fam"/>
</dbReference>
<keyword evidence="1" id="KW-0238">DNA-binding</keyword>
<dbReference type="RefSeq" id="WP_029565309.1">
    <property type="nucleotide sequence ID" value="NZ_JNVC02000001.1"/>
</dbReference>
<reference evidence="3 4" key="1">
    <citation type="journal article" date="2005" name="Int. J. Syst. Evol. Microbiol.">
        <title>Bacillus cibi sp. nov., isolated from jeotgal, a traditional Korean fermented seafood.</title>
        <authorList>
            <person name="Yoon J.H."/>
            <person name="Lee C.H."/>
            <person name="Oh T.K."/>
        </authorList>
    </citation>
    <scope>NUCLEOTIDE SEQUENCE [LARGE SCALE GENOMIC DNA]</scope>
    <source>
        <strain evidence="3 4">DSM 16189</strain>
    </source>
</reference>
<evidence type="ECO:0000259" key="2">
    <source>
        <dbReference type="PROSITE" id="PS50937"/>
    </source>
</evidence>
<dbReference type="SMART" id="SM00422">
    <property type="entry name" value="HTH_MERR"/>
    <property type="match status" value="1"/>
</dbReference>
<name>A0A084H290_METID</name>
<dbReference type="Gene3D" id="1.10.1660.10">
    <property type="match status" value="1"/>
</dbReference>
<gene>
    <name evidence="3" type="ORF">GS18_0201640</name>
</gene>
<proteinExistence type="predicted"/>
<dbReference type="InterPro" id="IPR009061">
    <property type="entry name" value="DNA-bd_dom_put_sf"/>
</dbReference>
<dbReference type="InterPro" id="IPR000551">
    <property type="entry name" value="MerR-type_HTH_dom"/>
</dbReference>
<dbReference type="STRING" id="246786.GS18_0201640"/>
<organism evidence="3 4">
    <name type="scientific">Metabacillus indicus</name>
    <name type="common">Bacillus indicus</name>
    <dbReference type="NCBI Taxonomy" id="246786"/>
    <lineage>
        <taxon>Bacteria</taxon>
        <taxon>Bacillati</taxon>
        <taxon>Bacillota</taxon>
        <taxon>Bacilli</taxon>
        <taxon>Bacillales</taxon>
        <taxon>Bacillaceae</taxon>
        <taxon>Metabacillus</taxon>
    </lineage>
</organism>
<evidence type="ECO:0000256" key="1">
    <source>
        <dbReference type="ARBA" id="ARBA00023125"/>
    </source>
</evidence>
<protein>
    <submittedName>
        <fullName evidence="3">Transcriptional regulator</fullName>
    </submittedName>
</protein>
<dbReference type="OrthoDB" id="1894615at2"/>